<name>A0ABV7L477_9PROT</name>
<dbReference type="InterPro" id="IPR015032">
    <property type="entry name" value="ThsB__TIR-like_domain"/>
</dbReference>
<evidence type="ECO:0000313" key="2">
    <source>
        <dbReference type="EMBL" id="MFC3229161.1"/>
    </source>
</evidence>
<protein>
    <submittedName>
        <fullName evidence="2">TIR domain-containing protein</fullName>
    </submittedName>
</protein>
<organism evidence="2 3">
    <name type="scientific">Marinibaculum pumilum</name>
    <dbReference type="NCBI Taxonomy" id="1766165"/>
    <lineage>
        <taxon>Bacteria</taxon>
        <taxon>Pseudomonadati</taxon>
        <taxon>Pseudomonadota</taxon>
        <taxon>Alphaproteobacteria</taxon>
        <taxon>Rhodospirillales</taxon>
        <taxon>Rhodospirillaceae</taxon>
        <taxon>Marinibaculum</taxon>
    </lineage>
</organism>
<gene>
    <name evidence="2" type="ORF">ACFOGJ_18085</name>
</gene>
<dbReference type="InterPro" id="IPR036490">
    <property type="entry name" value="ThsB_TIR-like_sf"/>
</dbReference>
<dbReference type="Pfam" id="PF08937">
    <property type="entry name" value="ThsB_TIR"/>
    <property type="match status" value="1"/>
</dbReference>
<reference evidence="3" key="1">
    <citation type="journal article" date="2019" name="Int. J. Syst. Evol. Microbiol.">
        <title>The Global Catalogue of Microorganisms (GCM) 10K type strain sequencing project: providing services to taxonomists for standard genome sequencing and annotation.</title>
        <authorList>
            <consortium name="The Broad Institute Genomics Platform"/>
            <consortium name="The Broad Institute Genome Sequencing Center for Infectious Disease"/>
            <person name="Wu L."/>
            <person name="Ma J."/>
        </authorList>
    </citation>
    <scope>NUCLEOTIDE SEQUENCE [LARGE SCALE GENOMIC DNA]</scope>
    <source>
        <strain evidence="3">KCTC 42964</strain>
    </source>
</reference>
<evidence type="ECO:0000259" key="1">
    <source>
        <dbReference type="Pfam" id="PF08937"/>
    </source>
</evidence>
<dbReference type="EMBL" id="JBHRTR010000031">
    <property type="protein sequence ID" value="MFC3229161.1"/>
    <property type="molecule type" value="Genomic_DNA"/>
</dbReference>
<evidence type="ECO:0000313" key="3">
    <source>
        <dbReference type="Proteomes" id="UP001595528"/>
    </source>
</evidence>
<accession>A0ABV7L477</accession>
<dbReference type="SUPFAM" id="SSF52206">
    <property type="entry name" value="Hypothetical protein MTH538"/>
    <property type="match status" value="1"/>
</dbReference>
<dbReference type="Proteomes" id="UP001595528">
    <property type="component" value="Unassembled WGS sequence"/>
</dbReference>
<dbReference type="RefSeq" id="WP_379903103.1">
    <property type="nucleotide sequence ID" value="NZ_JBHRTR010000031.1"/>
</dbReference>
<dbReference type="Gene3D" id="3.40.50.9200">
    <property type="entry name" value="Hypothetical protein MTH538"/>
    <property type="match status" value="1"/>
</dbReference>
<proteinExistence type="predicted"/>
<sequence>MSLFIPPKGPPQIPTSLSSRLQKPKVRKVFFSFHYERDVRRVVQVRNSWVLRPDGDAQPFYDKAEFEEAKRRAGGIEHWIEQQLSGTSVTVVLFGAQTYTREWVLHEIKRSYELKKGLLAIDIHNVKDPHNGPDYAGRNPLDMWSINRAGRQVPFSHLYATYDWVRDNGYQNIGRWIEAAAQAAGR</sequence>
<keyword evidence="3" id="KW-1185">Reference proteome</keyword>
<comment type="caution">
    <text evidence="2">The sequence shown here is derived from an EMBL/GenBank/DDBJ whole genome shotgun (WGS) entry which is preliminary data.</text>
</comment>
<feature type="domain" description="Thoeris protein ThsB TIR-like" evidence="1">
    <location>
        <begin position="30"/>
        <end position="127"/>
    </location>
</feature>